<feature type="region of interest" description="Disordered" evidence="1">
    <location>
        <begin position="315"/>
        <end position="363"/>
    </location>
</feature>
<evidence type="ECO:0000256" key="3">
    <source>
        <dbReference type="SAM" id="SignalP"/>
    </source>
</evidence>
<feature type="compositionally biased region" description="Polar residues" evidence="1">
    <location>
        <begin position="317"/>
        <end position="330"/>
    </location>
</feature>
<keyword evidence="3" id="KW-0732">Signal</keyword>
<organism evidence="4 5">
    <name type="scientific">Mycena belliarum</name>
    <dbReference type="NCBI Taxonomy" id="1033014"/>
    <lineage>
        <taxon>Eukaryota</taxon>
        <taxon>Fungi</taxon>
        <taxon>Dikarya</taxon>
        <taxon>Basidiomycota</taxon>
        <taxon>Agaricomycotina</taxon>
        <taxon>Agaricomycetes</taxon>
        <taxon>Agaricomycetidae</taxon>
        <taxon>Agaricales</taxon>
        <taxon>Marasmiineae</taxon>
        <taxon>Mycenaceae</taxon>
        <taxon>Mycena</taxon>
    </lineage>
</organism>
<dbReference type="Proteomes" id="UP001222325">
    <property type="component" value="Unassembled WGS sequence"/>
</dbReference>
<dbReference type="EMBL" id="JARJCN010000027">
    <property type="protein sequence ID" value="KAJ7088005.1"/>
    <property type="molecule type" value="Genomic_DNA"/>
</dbReference>
<feature type="transmembrane region" description="Helical" evidence="2">
    <location>
        <begin position="256"/>
        <end position="278"/>
    </location>
</feature>
<accession>A0AAD6U340</accession>
<comment type="caution">
    <text evidence="4">The sequence shown here is derived from an EMBL/GenBank/DDBJ whole genome shotgun (WGS) entry which is preliminary data.</text>
</comment>
<dbReference type="AlphaFoldDB" id="A0AAD6U340"/>
<name>A0AAD6U340_9AGAR</name>
<evidence type="ECO:0000256" key="1">
    <source>
        <dbReference type="SAM" id="MobiDB-lite"/>
    </source>
</evidence>
<keyword evidence="2" id="KW-0812">Transmembrane</keyword>
<feature type="chain" id="PRO_5042119684" evidence="3">
    <location>
        <begin position="21"/>
        <end position="363"/>
    </location>
</feature>
<evidence type="ECO:0000256" key="2">
    <source>
        <dbReference type="SAM" id="Phobius"/>
    </source>
</evidence>
<protein>
    <submittedName>
        <fullName evidence="4">Uncharacterized protein</fullName>
    </submittedName>
</protein>
<reference evidence="4" key="1">
    <citation type="submission" date="2023-03" db="EMBL/GenBank/DDBJ databases">
        <title>Massive genome expansion in bonnet fungi (Mycena s.s.) driven by repeated elements and novel gene families across ecological guilds.</title>
        <authorList>
            <consortium name="Lawrence Berkeley National Laboratory"/>
            <person name="Harder C.B."/>
            <person name="Miyauchi S."/>
            <person name="Viragh M."/>
            <person name="Kuo A."/>
            <person name="Thoen E."/>
            <person name="Andreopoulos B."/>
            <person name="Lu D."/>
            <person name="Skrede I."/>
            <person name="Drula E."/>
            <person name="Henrissat B."/>
            <person name="Morin E."/>
            <person name="Kohler A."/>
            <person name="Barry K."/>
            <person name="LaButti K."/>
            <person name="Morin E."/>
            <person name="Salamov A."/>
            <person name="Lipzen A."/>
            <person name="Mereny Z."/>
            <person name="Hegedus B."/>
            <person name="Baldrian P."/>
            <person name="Stursova M."/>
            <person name="Weitz H."/>
            <person name="Taylor A."/>
            <person name="Grigoriev I.V."/>
            <person name="Nagy L.G."/>
            <person name="Martin F."/>
            <person name="Kauserud H."/>
        </authorList>
    </citation>
    <scope>NUCLEOTIDE SEQUENCE</scope>
    <source>
        <strain evidence="4">CBHHK173m</strain>
    </source>
</reference>
<sequence>MLPSLLLCVLLLGGLPCTLAQAAQLFNWGFTDTVSTSLPSCRSLAIAASPLAGHGVPPFYMISFAVDGAPMTDYVGNNESDLNWTVRHPVAGSAGGQPRKGLNAVNPGGVDVPMYTVIVGASTQCIPQSPPDEDFTIAANVTDTLTTCQPWGVTIRGGTPPYNVTVAALNSTVVTNVTLGPQDSVFTYINRAAPDTQMIAAASDLNGRWATGGPLVRTEGSANVECTGSISTGSNVTQQAPSAIPAHGAPMSRAHIGAIAGAGAAGLLLVFTAILWVVRRRRRSGGGANTVSPFGGYGIDGAPFRYAYSPTVRESKSAGSQAGSRYSVQRSALTSASSSPSSLPHVRELPPPYASPRLQGQGS</sequence>
<keyword evidence="2" id="KW-1133">Transmembrane helix</keyword>
<gene>
    <name evidence="4" type="ORF">B0H15DRAFT_1022594</name>
</gene>
<evidence type="ECO:0000313" key="5">
    <source>
        <dbReference type="Proteomes" id="UP001222325"/>
    </source>
</evidence>
<feature type="signal peptide" evidence="3">
    <location>
        <begin position="1"/>
        <end position="20"/>
    </location>
</feature>
<keyword evidence="5" id="KW-1185">Reference proteome</keyword>
<keyword evidence="2" id="KW-0472">Membrane</keyword>
<evidence type="ECO:0000313" key="4">
    <source>
        <dbReference type="EMBL" id="KAJ7088005.1"/>
    </source>
</evidence>
<proteinExistence type="predicted"/>
<feature type="compositionally biased region" description="Low complexity" evidence="1">
    <location>
        <begin position="331"/>
        <end position="344"/>
    </location>
</feature>